<dbReference type="HAMAP" id="MF_00388">
    <property type="entry name" value="LpxC"/>
    <property type="match status" value="1"/>
</dbReference>
<dbReference type="STRING" id="112090.W4FRH1"/>
<sequence>MQRTIERAVQVAGIGLHLGEKARLVLRPAPVNTGVVFRDDATPGRAVSAIYSNVAVDTMGFCTRLHDRASGYSIATVEHVLAAISAAGVTNVHVDVTGPEVPILDGSSAGFVDALVRAGVHDQDAPQSILTVLRPVQVLKADKAASLLPRPSQELTVSVEVDFPGKLPRQWTHLSLADFATVASARTFTFHQDIDRLHAMGLAKGGSLDNAIVFNDHGTPLNPDGLRFPDEWSRHKALDVVGDLALAGMPIHGHYVGIRPGHALTHELLHALFQDPRNYNISTPKRDLP</sequence>
<evidence type="ECO:0000256" key="2">
    <source>
        <dbReference type="ARBA" id="ARBA00005002"/>
    </source>
</evidence>
<reference evidence="13" key="1">
    <citation type="submission" date="2013-12" db="EMBL/GenBank/DDBJ databases">
        <title>The Genome Sequence of Aphanomyces astaci APO3.</title>
        <authorList>
            <consortium name="The Broad Institute Genomics Platform"/>
            <person name="Russ C."/>
            <person name="Tyler B."/>
            <person name="van West P."/>
            <person name="Dieguez-Uribeondo J."/>
            <person name="Young S.K."/>
            <person name="Zeng Q."/>
            <person name="Gargeya S."/>
            <person name="Fitzgerald M."/>
            <person name="Abouelleil A."/>
            <person name="Alvarado L."/>
            <person name="Chapman S.B."/>
            <person name="Gainer-Dewar J."/>
            <person name="Goldberg J."/>
            <person name="Griggs A."/>
            <person name="Gujja S."/>
            <person name="Hansen M."/>
            <person name="Howarth C."/>
            <person name="Imamovic A."/>
            <person name="Ireland A."/>
            <person name="Larimer J."/>
            <person name="McCowan C."/>
            <person name="Murphy C."/>
            <person name="Pearson M."/>
            <person name="Poon T.W."/>
            <person name="Priest M."/>
            <person name="Roberts A."/>
            <person name="Saif S."/>
            <person name="Shea T."/>
            <person name="Sykes S."/>
            <person name="Wortman J."/>
            <person name="Nusbaum C."/>
            <person name="Birren B."/>
        </authorList>
    </citation>
    <scope>NUCLEOTIDE SEQUENCE [LARGE SCALE GENOMIC DNA]</scope>
    <source>
        <strain evidence="13">APO3</strain>
    </source>
</reference>
<dbReference type="PANTHER" id="PTHR33694:SF1">
    <property type="entry name" value="UDP-3-O-ACYL-N-ACETYLGLUCOSAMINE DEACETYLASE 1, MITOCHONDRIAL-RELATED"/>
    <property type="match status" value="1"/>
</dbReference>
<dbReference type="OrthoDB" id="10265200at2759"/>
<dbReference type="GO" id="GO:0046872">
    <property type="term" value="F:metal ion binding"/>
    <property type="evidence" value="ECO:0007669"/>
    <property type="project" value="UniProtKB-KW"/>
</dbReference>
<keyword evidence="9" id="KW-0862">Zinc</keyword>
<dbReference type="RefSeq" id="XP_009840528.1">
    <property type="nucleotide sequence ID" value="XM_009842226.1"/>
</dbReference>
<dbReference type="InterPro" id="IPR015870">
    <property type="entry name" value="UDP-acyl_N-AcGlcN_deAcase_N"/>
</dbReference>
<comment type="similarity">
    <text evidence="3">Belongs to the LpxC family.</text>
</comment>
<evidence type="ECO:0000256" key="6">
    <source>
        <dbReference type="ARBA" id="ARBA00022556"/>
    </source>
</evidence>
<protein>
    <recommendedName>
        <fullName evidence="4">UDP-3-O-acyl-N-acetylglucosamine deacetylase</fullName>
        <ecNumber evidence="4">3.5.1.108</ecNumber>
    </recommendedName>
</protein>
<gene>
    <name evidence="13" type="ORF">H257_14420</name>
</gene>
<comment type="pathway">
    <text evidence="2">Glycolipid biosynthesis; lipid IV(A) biosynthesis; lipid IV(A) from (3R)-3-hydroxytetradecanoyl-[acyl-carrier-protein] and UDP-N-acetyl-alpha-D-glucosamine: step 2/6.</text>
</comment>
<dbReference type="InterPro" id="IPR011334">
    <property type="entry name" value="UDP-acyl_GlcNac_deAcase_C"/>
</dbReference>
<dbReference type="Gene3D" id="3.30.1700.10">
    <property type="entry name" value="lpxc deacetylase, domain 2"/>
    <property type="match status" value="1"/>
</dbReference>
<dbReference type="UniPathway" id="UPA00359">
    <property type="reaction ID" value="UER00478"/>
</dbReference>
<keyword evidence="7" id="KW-0479">Metal-binding</keyword>
<dbReference type="GO" id="GO:0016020">
    <property type="term" value="C:membrane"/>
    <property type="evidence" value="ECO:0007669"/>
    <property type="project" value="GOC"/>
</dbReference>
<dbReference type="EC" id="3.5.1.108" evidence="4"/>
<dbReference type="GO" id="GO:2001289">
    <property type="term" value="P:lipid X metabolic process"/>
    <property type="evidence" value="ECO:0007669"/>
    <property type="project" value="UniProtKB-ARBA"/>
</dbReference>
<comment type="cofactor">
    <cofactor evidence="1">
        <name>Zn(2+)</name>
        <dbReference type="ChEBI" id="CHEBI:29105"/>
    </cofactor>
</comment>
<comment type="function">
    <text evidence="12">Involved in the biosynthesis of lipid A, a phosphorylated glycolipid that in bacteria anchors the lipopolysaccharide to the outer membrane of the cell. Lipid A-like molecules in plants may serve as structural components of the outer membranes of mitochondria and/or chloroplasts, or may be involved in signal transduction or plant defense responses.</text>
</comment>
<keyword evidence="6" id="KW-0441">Lipid A biosynthesis</keyword>
<evidence type="ECO:0000313" key="13">
    <source>
        <dbReference type="EMBL" id="ETV70085.1"/>
    </source>
</evidence>
<evidence type="ECO:0000256" key="8">
    <source>
        <dbReference type="ARBA" id="ARBA00022801"/>
    </source>
</evidence>
<keyword evidence="10" id="KW-0443">Lipid metabolism</keyword>
<evidence type="ECO:0000256" key="11">
    <source>
        <dbReference type="ARBA" id="ARBA00024535"/>
    </source>
</evidence>
<dbReference type="GO" id="GO:0103117">
    <property type="term" value="F:UDP-3-O-acyl-N-acetylglucosamine deacetylase activity"/>
    <property type="evidence" value="ECO:0007669"/>
    <property type="project" value="UniProtKB-EC"/>
</dbReference>
<evidence type="ECO:0000256" key="3">
    <source>
        <dbReference type="ARBA" id="ARBA00006170"/>
    </source>
</evidence>
<dbReference type="SUPFAM" id="SSF54211">
    <property type="entry name" value="Ribosomal protein S5 domain 2-like"/>
    <property type="match status" value="2"/>
</dbReference>
<accession>W4FRH1</accession>
<dbReference type="NCBIfam" id="TIGR00325">
    <property type="entry name" value="lpxC"/>
    <property type="match status" value="1"/>
</dbReference>
<dbReference type="EMBL" id="KI913170">
    <property type="protein sequence ID" value="ETV70085.1"/>
    <property type="molecule type" value="Genomic_DNA"/>
</dbReference>
<comment type="catalytic activity">
    <reaction evidence="11">
        <text>a UDP-3-O-[(3R)-3-hydroxyacyl]-N-acetyl-alpha-D-glucosamine + H2O = a UDP-3-O-[(3R)-3-hydroxyacyl]-alpha-D-glucosamine + acetate</text>
        <dbReference type="Rhea" id="RHEA:67816"/>
        <dbReference type="ChEBI" id="CHEBI:15377"/>
        <dbReference type="ChEBI" id="CHEBI:30089"/>
        <dbReference type="ChEBI" id="CHEBI:137740"/>
        <dbReference type="ChEBI" id="CHEBI:173225"/>
        <dbReference type="EC" id="3.5.1.108"/>
    </reaction>
</comment>
<dbReference type="AlphaFoldDB" id="W4FRH1"/>
<proteinExistence type="inferred from homology"/>
<keyword evidence="8" id="KW-0378">Hydrolase</keyword>
<evidence type="ECO:0000256" key="7">
    <source>
        <dbReference type="ARBA" id="ARBA00022723"/>
    </source>
</evidence>
<organism evidence="13">
    <name type="scientific">Aphanomyces astaci</name>
    <name type="common">Crayfish plague agent</name>
    <dbReference type="NCBI Taxonomy" id="112090"/>
    <lineage>
        <taxon>Eukaryota</taxon>
        <taxon>Sar</taxon>
        <taxon>Stramenopiles</taxon>
        <taxon>Oomycota</taxon>
        <taxon>Saprolegniomycetes</taxon>
        <taxon>Saprolegniales</taxon>
        <taxon>Verrucalvaceae</taxon>
        <taxon>Aphanomyces</taxon>
    </lineage>
</organism>
<evidence type="ECO:0000256" key="12">
    <source>
        <dbReference type="ARBA" id="ARBA00024987"/>
    </source>
</evidence>
<evidence type="ECO:0000256" key="1">
    <source>
        <dbReference type="ARBA" id="ARBA00001947"/>
    </source>
</evidence>
<dbReference type="Pfam" id="PF03331">
    <property type="entry name" value="LpxC"/>
    <property type="match status" value="1"/>
</dbReference>
<evidence type="ECO:0000256" key="9">
    <source>
        <dbReference type="ARBA" id="ARBA00022833"/>
    </source>
</evidence>
<dbReference type="InterPro" id="IPR004463">
    <property type="entry name" value="UDP-acyl_GlcNac_deAcase"/>
</dbReference>
<dbReference type="GO" id="GO:0009245">
    <property type="term" value="P:lipid A biosynthetic process"/>
    <property type="evidence" value="ECO:0007669"/>
    <property type="project" value="UniProtKB-KW"/>
</dbReference>
<dbReference type="PANTHER" id="PTHR33694">
    <property type="entry name" value="UDP-3-O-ACYL-N-ACETYLGLUCOSAMINE DEACETYLASE 1, MITOCHONDRIAL-RELATED"/>
    <property type="match status" value="1"/>
</dbReference>
<evidence type="ECO:0000256" key="5">
    <source>
        <dbReference type="ARBA" id="ARBA00022516"/>
    </source>
</evidence>
<dbReference type="GeneID" id="20816416"/>
<dbReference type="InterPro" id="IPR020568">
    <property type="entry name" value="Ribosomal_Su5_D2-typ_SF"/>
</dbReference>
<keyword evidence="5" id="KW-0444">Lipid biosynthesis</keyword>
<evidence type="ECO:0000256" key="4">
    <source>
        <dbReference type="ARBA" id="ARBA00012745"/>
    </source>
</evidence>
<dbReference type="Gene3D" id="3.30.230.20">
    <property type="entry name" value="lpxc deacetylase, domain 1"/>
    <property type="match status" value="1"/>
</dbReference>
<evidence type="ECO:0000256" key="10">
    <source>
        <dbReference type="ARBA" id="ARBA00023098"/>
    </source>
</evidence>
<name>W4FRH1_APHAT</name>
<dbReference type="VEuPathDB" id="FungiDB:H257_14420"/>